<sequence>MLEISSEAIDSHGRFKPEFTGRGENRSPAFHLQGLVPEARTLAIVLEDLTHPIFGSMTHWLAWNIPAHQEVKGGIEPGSRNVGSGIVQGLGYGWHRYRGPKPPRGSSHNYRFTIYALDAELTLSPWHRAKGLLTAAAPHILQEASIDARFE</sequence>
<evidence type="ECO:0000256" key="2">
    <source>
        <dbReference type="SAM" id="MobiDB-lite"/>
    </source>
</evidence>
<comment type="caution">
    <text evidence="3">The sequence shown here is derived from an EMBL/GenBank/DDBJ whole genome shotgun (WGS) entry which is preliminary data.</text>
</comment>
<dbReference type="InterPro" id="IPR036610">
    <property type="entry name" value="PEBP-like_sf"/>
</dbReference>
<dbReference type="InterPro" id="IPR008914">
    <property type="entry name" value="PEBP"/>
</dbReference>
<feature type="compositionally biased region" description="Basic and acidic residues" evidence="2">
    <location>
        <begin position="9"/>
        <end position="25"/>
    </location>
</feature>
<evidence type="ECO:0000313" key="4">
    <source>
        <dbReference type="Proteomes" id="UP000252530"/>
    </source>
</evidence>
<dbReference type="PANTHER" id="PTHR30289:SF1">
    <property type="entry name" value="PEBP (PHOSPHATIDYLETHANOLAMINE-BINDING PROTEIN) FAMILY PROTEIN"/>
    <property type="match status" value="1"/>
</dbReference>
<keyword evidence="4" id="KW-1185">Reference proteome</keyword>
<dbReference type="SUPFAM" id="SSF49777">
    <property type="entry name" value="PEBP-like"/>
    <property type="match status" value="1"/>
</dbReference>
<dbReference type="AlphaFoldDB" id="A0A366KB87"/>
<dbReference type="Pfam" id="PF01161">
    <property type="entry name" value="PBP"/>
    <property type="match status" value="1"/>
</dbReference>
<dbReference type="PANTHER" id="PTHR30289">
    <property type="entry name" value="UNCHARACTERIZED PROTEIN YBCL-RELATED"/>
    <property type="match status" value="1"/>
</dbReference>
<dbReference type="InterPro" id="IPR005247">
    <property type="entry name" value="YbhB_YbcL/LppC-like"/>
</dbReference>
<comment type="similarity">
    <text evidence="1">Belongs to the UPF0098 family.</text>
</comment>
<organism evidence="3 4">
    <name type="scientific">Bifidobacterium aemilianum</name>
    <dbReference type="NCBI Taxonomy" id="2493120"/>
    <lineage>
        <taxon>Bacteria</taxon>
        <taxon>Bacillati</taxon>
        <taxon>Actinomycetota</taxon>
        <taxon>Actinomycetes</taxon>
        <taxon>Bifidobacteriales</taxon>
        <taxon>Bifidobacteriaceae</taxon>
        <taxon>Bifidobacterium</taxon>
    </lineage>
</organism>
<dbReference type="EMBL" id="PDCG01000001">
    <property type="protein sequence ID" value="RBP98383.1"/>
    <property type="molecule type" value="Genomic_DNA"/>
</dbReference>
<protein>
    <submittedName>
        <fullName evidence="3">YbhB/YbcL family Raf kinase inhibitor-like protein</fullName>
    </submittedName>
</protein>
<evidence type="ECO:0000313" key="3">
    <source>
        <dbReference type="EMBL" id="RBP98383.1"/>
    </source>
</evidence>
<dbReference type="Proteomes" id="UP000252530">
    <property type="component" value="Unassembled WGS sequence"/>
</dbReference>
<dbReference type="CDD" id="cd00865">
    <property type="entry name" value="PEBP_bact_arch"/>
    <property type="match status" value="1"/>
</dbReference>
<evidence type="ECO:0000256" key="1">
    <source>
        <dbReference type="ARBA" id="ARBA00007120"/>
    </source>
</evidence>
<proteinExistence type="inferred from homology"/>
<name>A0A366KB87_9BIFI</name>
<dbReference type="OrthoDB" id="9797506at2"/>
<reference evidence="3 4" key="1">
    <citation type="submission" date="2017-10" db="EMBL/GenBank/DDBJ databases">
        <title>Bifidobacterium xylocopum sp. nov. and Bifidobacterium aemilianum sp. nov., from the carpenter bee (Xylocopa violacea) digestive tract.</title>
        <authorList>
            <person name="Alberoni D."/>
            <person name="Baffoni L."/>
            <person name="Di Gioia D."/>
            <person name="Gaggia F."/>
            <person name="Biavati B."/>
        </authorList>
    </citation>
    <scope>NUCLEOTIDE SEQUENCE [LARGE SCALE GENOMIC DNA]</scope>
    <source>
        <strain evidence="3 4">XV10</strain>
    </source>
</reference>
<feature type="region of interest" description="Disordered" evidence="2">
    <location>
        <begin position="1"/>
        <end position="26"/>
    </location>
</feature>
<dbReference type="NCBIfam" id="TIGR00481">
    <property type="entry name" value="YbhB/YbcL family Raf kinase inhibitor-like protein"/>
    <property type="match status" value="1"/>
</dbReference>
<gene>
    <name evidence="3" type="ORF">CRD60_00460</name>
</gene>
<dbReference type="Gene3D" id="3.90.280.10">
    <property type="entry name" value="PEBP-like"/>
    <property type="match status" value="1"/>
</dbReference>
<accession>A0A366KB87</accession>